<dbReference type="InterPro" id="IPR029510">
    <property type="entry name" value="Ald_DH_CS_GLU"/>
</dbReference>
<feature type="active site" evidence="3">
    <location>
        <position position="259"/>
    </location>
</feature>
<proteinExistence type="inferred from homology"/>
<feature type="domain" description="Aldehyde dehydrogenase" evidence="5">
    <location>
        <begin position="27"/>
        <end position="483"/>
    </location>
</feature>
<evidence type="ECO:0000256" key="3">
    <source>
        <dbReference type="PROSITE-ProRule" id="PRU10007"/>
    </source>
</evidence>
<accession>A0A5A7NTP1</accession>
<dbReference type="FunFam" id="3.40.605.10:FF:000007">
    <property type="entry name" value="NAD/NADP-dependent betaine aldehyde dehydrogenase"/>
    <property type="match status" value="1"/>
</dbReference>
<name>A0A5A7NTP1_9MICC</name>
<dbReference type="Gene3D" id="3.40.605.10">
    <property type="entry name" value="Aldehyde Dehydrogenase, Chain A, domain 1"/>
    <property type="match status" value="1"/>
</dbReference>
<evidence type="ECO:0000256" key="2">
    <source>
        <dbReference type="ARBA" id="ARBA00023002"/>
    </source>
</evidence>
<evidence type="ECO:0000313" key="6">
    <source>
        <dbReference type="EMBL" id="GER23178.1"/>
    </source>
</evidence>
<dbReference type="InterPro" id="IPR015590">
    <property type="entry name" value="Aldehyde_DH_dom"/>
</dbReference>
<comment type="similarity">
    <text evidence="1 4">Belongs to the aldehyde dehydrogenase family.</text>
</comment>
<dbReference type="InterPro" id="IPR016161">
    <property type="entry name" value="Ald_DH/histidinol_DH"/>
</dbReference>
<keyword evidence="2 4" id="KW-0560">Oxidoreductase</keyword>
<evidence type="ECO:0000259" key="5">
    <source>
        <dbReference type="Pfam" id="PF00171"/>
    </source>
</evidence>
<evidence type="ECO:0000256" key="1">
    <source>
        <dbReference type="ARBA" id="ARBA00009986"/>
    </source>
</evidence>
<dbReference type="Pfam" id="PF00171">
    <property type="entry name" value="Aldedh"/>
    <property type="match status" value="1"/>
</dbReference>
<dbReference type="Proteomes" id="UP000325307">
    <property type="component" value="Unassembled WGS sequence"/>
</dbReference>
<evidence type="ECO:0000313" key="7">
    <source>
        <dbReference type="Proteomes" id="UP000325307"/>
    </source>
</evidence>
<reference evidence="6 7" key="1">
    <citation type="submission" date="2019-09" db="EMBL/GenBank/DDBJ databases">
        <title>Arthrobacter zafarii sp. nov., a moderately thermotolerant and halotolerant actinobacterium isolated from Cholistan desert soil of Pakistan.</title>
        <authorList>
            <person name="Amin A."/>
            <person name="Ahmed I."/>
            <person name="Khalid N."/>
            <person name="Schumann P."/>
            <person name="Busse H.J."/>
            <person name="Khan I.U."/>
            <person name="Li S."/>
            <person name="Li W.J."/>
        </authorList>
    </citation>
    <scope>NUCLEOTIDE SEQUENCE [LARGE SCALE GENOMIC DNA]</scope>
    <source>
        <strain evidence="6 7">NCCP-1664</strain>
    </source>
</reference>
<organism evidence="6 7">
    <name type="scientific">Zafaria cholistanensis</name>
    <dbReference type="NCBI Taxonomy" id="1682741"/>
    <lineage>
        <taxon>Bacteria</taxon>
        <taxon>Bacillati</taxon>
        <taxon>Actinomycetota</taxon>
        <taxon>Actinomycetes</taxon>
        <taxon>Micrococcales</taxon>
        <taxon>Micrococcaceae</taxon>
        <taxon>Zafaria</taxon>
    </lineage>
</organism>
<evidence type="ECO:0000256" key="4">
    <source>
        <dbReference type="RuleBase" id="RU003345"/>
    </source>
</evidence>
<dbReference type="Gene3D" id="3.40.309.10">
    <property type="entry name" value="Aldehyde Dehydrogenase, Chain A, domain 2"/>
    <property type="match status" value="1"/>
</dbReference>
<dbReference type="PANTHER" id="PTHR42804:SF1">
    <property type="entry name" value="ALDEHYDE DEHYDROGENASE-RELATED"/>
    <property type="match status" value="1"/>
</dbReference>
<dbReference type="InterPro" id="IPR016163">
    <property type="entry name" value="Ald_DH_C"/>
</dbReference>
<protein>
    <submittedName>
        <fullName evidence="6">Aldehyde dehydrogenase</fullName>
    </submittedName>
</protein>
<dbReference type="PANTHER" id="PTHR42804">
    <property type="entry name" value="ALDEHYDE DEHYDROGENASE"/>
    <property type="match status" value="1"/>
</dbReference>
<dbReference type="PROSITE" id="PS00687">
    <property type="entry name" value="ALDEHYDE_DEHYDR_GLU"/>
    <property type="match status" value="1"/>
</dbReference>
<dbReference type="SUPFAM" id="SSF53720">
    <property type="entry name" value="ALDH-like"/>
    <property type="match status" value="1"/>
</dbReference>
<dbReference type="EMBL" id="BKDJ01000007">
    <property type="protein sequence ID" value="GER23178.1"/>
    <property type="molecule type" value="Genomic_DNA"/>
</dbReference>
<gene>
    <name evidence="6" type="ORF">NCCP1664_16740</name>
</gene>
<dbReference type="InterPro" id="IPR016162">
    <property type="entry name" value="Ald_DH_N"/>
</dbReference>
<dbReference type="GO" id="GO:0016620">
    <property type="term" value="F:oxidoreductase activity, acting on the aldehyde or oxo group of donors, NAD or NADP as acceptor"/>
    <property type="evidence" value="ECO:0007669"/>
    <property type="project" value="InterPro"/>
</dbReference>
<dbReference type="AlphaFoldDB" id="A0A5A7NTP1"/>
<sequence length="488" mass="50745">MSVGEAIPVLPGTEGLYCGGQWAAPLQGRERELRDPSTGAVLGVAPLAGAEDVPSLVGAAQQAAAGWAGCGPQRRAEVLEAIAERWEARGEELAELVSREMGMPITASRGHNVYGPAAALRYYAGLARDLRTAESRAPLFFEGSLDLRRVPVGVVAAIVPWNYPWMLLATKLGPALAAGCPVIVKPAEENALSAQLLAQVFDEAGVPPGVVNVAVGGADFAAALVAHPGIAKVAFTGSTAVGRSIGAAVGGRLAASTLELGGKSAAIVLDDADLERTLSRLPALSYMNTGQTCFAQTRVIATPGIYEQIVEGYRDYVQAQRVGPALDESTLLGPVVSAAARDRIEAVVADAVSAGARLIRPALPADLPPGGHYVAPAVLADVENHWPVAREEIFGPVTCLIRARDAEDAVRLANENDYGLAGTVWTRDLDKARDIAARVEAGSFGINGYLPDLGAPWGGVKASGTGREHGPEAIGNFLRTDTVYVFDS</sequence>
<dbReference type="RefSeq" id="WP_216364682.1">
    <property type="nucleotide sequence ID" value="NZ_BKDJ01000007.1"/>
</dbReference>
<comment type="caution">
    <text evidence="6">The sequence shown here is derived from an EMBL/GenBank/DDBJ whole genome shotgun (WGS) entry which is preliminary data.</text>
</comment>
<keyword evidence="7" id="KW-1185">Reference proteome</keyword>